<evidence type="ECO:0000313" key="3">
    <source>
        <dbReference type="Proteomes" id="UP000266673"/>
    </source>
</evidence>
<gene>
    <name evidence="2" type="ORF">C2G38_2237288</name>
</gene>
<dbReference type="InterPro" id="IPR011333">
    <property type="entry name" value="SKP1/BTB/POZ_sf"/>
</dbReference>
<proteinExistence type="predicted"/>
<dbReference type="Gene3D" id="3.30.710.10">
    <property type="entry name" value="Potassium Channel Kv1.1, Chain A"/>
    <property type="match status" value="1"/>
</dbReference>
<dbReference type="CDD" id="cd18186">
    <property type="entry name" value="BTB_POZ_ZBTB_KLHL-like"/>
    <property type="match status" value="1"/>
</dbReference>
<keyword evidence="3" id="KW-1185">Reference proteome</keyword>
<dbReference type="Proteomes" id="UP000266673">
    <property type="component" value="Unassembled WGS sequence"/>
</dbReference>
<sequence>MVEIISEDLDTILAQTHLNDLVEDFKKLHETKEYHDTIISVGEEPSAEKISAHSVIFCTRSSCFHSVLSDKWAERKDGYFVLSKPNISALTFKLSLNFCIVEMWICKTKKVNNLGASSCYG</sequence>
<feature type="domain" description="BTB" evidence="1">
    <location>
        <begin position="35"/>
        <end position="98"/>
    </location>
</feature>
<evidence type="ECO:0000259" key="1">
    <source>
        <dbReference type="PROSITE" id="PS50097"/>
    </source>
</evidence>
<protein>
    <recommendedName>
        <fullName evidence="1">BTB domain-containing protein</fullName>
    </recommendedName>
</protein>
<reference evidence="2 3" key="1">
    <citation type="submission" date="2018-06" db="EMBL/GenBank/DDBJ databases">
        <title>Comparative genomics reveals the genomic features of Rhizophagus irregularis, R. cerebriforme, R. diaphanum and Gigaspora rosea, and their symbiotic lifestyle signature.</title>
        <authorList>
            <person name="Morin E."/>
            <person name="San Clemente H."/>
            <person name="Chen E.C.H."/>
            <person name="De La Providencia I."/>
            <person name="Hainaut M."/>
            <person name="Kuo A."/>
            <person name="Kohler A."/>
            <person name="Murat C."/>
            <person name="Tang N."/>
            <person name="Roy S."/>
            <person name="Loubradou J."/>
            <person name="Henrissat B."/>
            <person name="Grigoriev I.V."/>
            <person name="Corradi N."/>
            <person name="Roux C."/>
            <person name="Martin F.M."/>
        </authorList>
    </citation>
    <scope>NUCLEOTIDE SEQUENCE [LARGE SCALE GENOMIC DNA]</scope>
    <source>
        <strain evidence="2 3">DAOM 194757</strain>
    </source>
</reference>
<dbReference type="EMBL" id="QKWP01006896">
    <property type="protein sequence ID" value="RIA99843.1"/>
    <property type="molecule type" value="Genomic_DNA"/>
</dbReference>
<name>A0A397TNS1_9GLOM</name>
<dbReference type="OrthoDB" id="8789982at2759"/>
<dbReference type="AlphaFoldDB" id="A0A397TNS1"/>
<accession>A0A397TNS1</accession>
<dbReference type="InterPro" id="IPR000210">
    <property type="entry name" value="BTB/POZ_dom"/>
</dbReference>
<comment type="caution">
    <text evidence="2">The sequence shown here is derived from an EMBL/GenBank/DDBJ whole genome shotgun (WGS) entry which is preliminary data.</text>
</comment>
<dbReference type="Pfam" id="PF00651">
    <property type="entry name" value="BTB"/>
    <property type="match status" value="1"/>
</dbReference>
<evidence type="ECO:0000313" key="2">
    <source>
        <dbReference type="EMBL" id="RIA99843.1"/>
    </source>
</evidence>
<dbReference type="SUPFAM" id="SSF54695">
    <property type="entry name" value="POZ domain"/>
    <property type="match status" value="1"/>
</dbReference>
<dbReference type="PROSITE" id="PS50097">
    <property type="entry name" value="BTB"/>
    <property type="match status" value="1"/>
</dbReference>
<organism evidence="2 3">
    <name type="scientific">Gigaspora rosea</name>
    <dbReference type="NCBI Taxonomy" id="44941"/>
    <lineage>
        <taxon>Eukaryota</taxon>
        <taxon>Fungi</taxon>
        <taxon>Fungi incertae sedis</taxon>
        <taxon>Mucoromycota</taxon>
        <taxon>Glomeromycotina</taxon>
        <taxon>Glomeromycetes</taxon>
        <taxon>Diversisporales</taxon>
        <taxon>Gigasporaceae</taxon>
        <taxon>Gigaspora</taxon>
    </lineage>
</organism>